<dbReference type="GO" id="GO:0043565">
    <property type="term" value="F:sequence-specific DNA binding"/>
    <property type="evidence" value="ECO:0007669"/>
    <property type="project" value="InterPro"/>
</dbReference>
<comment type="function">
    <text evidence="9">May play the central regulatory role in sporulation. It may be an element of the effector pathway responsible for the activation of sporulation genes in response to nutritional stress. Spo0A may act in concert with spo0H (a sigma factor) to control the expression of some genes that are critical to the sporulation process.</text>
</comment>
<dbReference type="PROSITE" id="PS01124">
    <property type="entry name" value="HTH_ARAC_FAMILY_2"/>
    <property type="match status" value="1"/>
</dbReference>
<dbReference type="SUPFAM" id="SSF46689">
    <property type="entry name" value="Homeodomain-like"/>
    <property type="match status" value="2"/>
</dbReference>
<dbReference type="GO" id="GO:0003700">
    <property type="term" value="F:DNA-binding transcription factor activity"/>
    <property type="evidence" value="ECO:0007669"/>
    <property type="project" value="InterPro"/>
</dbReference>
<dbReference type="InterPro" id="IPR009057">
    <property type="entry name" value="Homeodomain-like_sf"/>
</dbReference>
<evidence type="ECO:0000256" key="6">
    <source>
        <dbReference type="ARBA" id="ARBA00023015"/>
    </source>
</evidence>
<dbReference type="Pfam" id="PF00072">
    <property type="entry name" value="Response_reg"/>
    <property type="match status" value="1"/>
</dbReference>
<evidence type="ECO:0000256" key="9">
    <source>
        <dbReference type="ARBA" id="ARBA00024867"/>
    </source>
</evidence>
<keyword evidence="5" id="KW-0902">Two-component regulatory system</keyword>
<dbReference type="InterPro" id="IPR011006">
    <property type="entry name" value="CheY-like_superfamily"/>
</dbReference>
<dbReference type="CDD" id="cd17536">
    <property type="entry name" value="REC_YesN-like"/>
    <property type="match status" value="1"/>
</dbReference>
<dbReference type="InterPro" id="IPR018060">
    <property type="entry name" value="HTH_AraC"/>
</dbReference>
<evidence type="ECO:0000256" key="8">
    <source>
        <dbReference type="ARBA" id="ARBA00023163"/>
    </source>
</evidence>
<evidence type="ECO:0000256" key="1">
    <source>
        <dbReference type="ARBA" id="ARBA00004496"/>
    </source>
</evidence>
<evidence type="ECO:0000256" key="3">
    <source>
        <dbReference type="ARBA" id="ARBA00022490"/>
    </source>
</evidence>
<keyword evidence="8" id="KW-0804">Transcription</keyword>
<dbReference type="GO" id="GO:0000160">
    <property type="term" value="P:phosphorelay signal transduction system"/>
    <property type="evidence" value="ECO:0007669"/>
    <property type="project" value="UniProtKB-KW"/>
</dbReference>
<dbReference type="InterPro" id="IPR051552">
    <property type="entry name" value="HptR"/>
</dbReference>
<name>A0A316A340_9FIRM</name>
<dbReference type="Gene3D" id="3.40.50.2300">
    <property type="match status" value="1"/>
</dbReference>
<evidence type="ECO:0000313" key="13">
    <source>
        <dbReference type="EMBL" id="SUQ12343.1"/>
    </source>
</evidence>
<evidence type="ECO:0000256" key="7">
    <source>
        <dbReference type="ARBA" id="ARBA00023125"/>
    </source>
</evidence>
<keyword evidence="3" id="KW-0963">Cytoplasm</keyword>
<evidence type="ECO:0000259" key="12">
    <source>
        <dbReference type="PROSITE" id="PS50110"/>
    </source>
</evidence>
<reference evidence="14" key="1">
    <citation type="submission" date="2017-07" db="EMBL/GenBank/DDBJ databases">
        <authorList>
            <person name="Varghese N."/>
            <person name="Submissions S."/>
        </authorList>
    </citation>
    <scope>NUCLEOTIDE SEQUENCE [LARGE SCALE GENOMIC DNA]</scope>
    <source>
        <strain evidence="14">NLAE-zl-C134</strain>
    </source>
</reference>
<gene>
    <name evidence="13" type="ORF">SAMN05216529_101234</name>
</gene>
<evidence type="ECO:0000256" key="10">
    <source>
        <dbReference type="PROSITE-ProRule" id="PRU00169"/>
    </source>
</evidence>
<evidence type="ECO:0000259" key="11">
    <source>
        <dbReference type="PROSITE" id="PS01124"/>
    </source>
</evidence>
<proteinExistence type="predicted"/>
<feature type="domain" description="Response regulatory" evidence="12">
    <location>
        <begin position="5"/>
        <end position="122"/>
    </location>
</feature>
<sequence>MKQITVMIVDDERLVVEDLRTIVDWQALGFHIVTTAANGKQALIKFREYHPQVVITDIKMPFMDGIELIKRLREENQATQILLLTAYEDFSYAKSAIRYGINDYIIKGTITKESFSEVLGKLRGLIKEQEQVSNLLAQNRLTEFFQADDNTMKDAGSDFTSERYNYLIIEQDLPVFLPADYDLSQYQIRIDKILKDCCEIELEDADIVMAVKLDANRILMVIEPEEHLISERIDAIYRYKNRFKKNLAQSFQRSFTIYIVGQRMSLLKFKELYQSSKAVFSQKYFISNAETIDLTEPFKNPAKKANTSDISRLDKAVGKNDVKEIVAEIEGIFETMPQDYKHLNLLAGEMYSLLTRQVKALAGTNLGTVKSGLDWDCWLRAKDICKWFCTQFSLLADIRKNQEFGKYSRPVVKVRQYIAANFQRQSLSIKEIADVINLSIGHLSMIFKKETGMTLNAYITQVRLEEAKILLLAGEKKIYEIADAVGYQTGQYFSQIFYKQEGCYPSEYLNKETNL</sequence>
<dbReference type="AlphaFoldDB" id="A0A316A340"/>
<dbReference type="EMBL" id="UHJJ01000001">
    <property type="protein sequence ID" value="SUQ12343.1"/>
    <property type="molecule type" value="Genomic_DNA"/>
</dbReference>
<dbReference type="PANTHER" id="PTHR42713">
    <property type="entry name" value="HISTIDINE KINASE-RELATED"/>
    <property type="match status" value="1"/>
</dbReference>
<dbReference type="Pfam" id="PF12833">
    <property type="entry name" value="HTH_18"/>
    <property type="match status" value="1"/>
</dbReference>
<dbReference type="SUPFAM" id="SSF52172">
    <property type="entry name" value="CheY-like"/>
    <property type="match status" value="1"/>
</dbReference>
<dbReference type="GO" id="GO:0005737">
    <property type="term" value="C:cytoplasm"/>
    <property type="evidence" value="ECO:0007669"/>
    <property type="project" value="UniProtKB-SubCell"/>
</dbReference>
<dbReference type="PANTHER" id="PTHR42713:SF3">
    <property type="entry name" value="TRANSCRIPTIONAL REGULATORY PROTEIN HPTR"/>
    <property type="match status" value="1"/>
</dbReference>
<evidence type="ECO:0000313" key="14">
    <source>
        <dbReference type="Proteomes" id="UP000254051"/>
    </source>
</evidence>
<keyword evidence="6" id="KW-0805">Transcription regulation</keyword>
<dbReference type="Gene3D" id="1.10.10.60">
    <property type="entry name" value="Homeodomain-like"/>
    <property type="match status" value="2"/>
</dbReference>
<keyword evidence="7 13" id="KW-0238">DNA-binding</keyword>
<dbReference type="SMART" id="SM00342">
    <property type="entry name" value="HTH_ARAC"/>
    <property type="match status" value="1"/>
</dbReference>
<evidence type="ECO:0000256" key="4">
    <source>
        <dbReference type="ARBA" id="ARBA00022553"/>
    </source>
</evidence>
<organism evidence="13 14">
    <name type="scientific">Faecalicatena contorta</name>
    <dbReference type="NCBI Taxonomy" id="39482"/>
    <lineage>
        <taxon>Bacteria</taxon>
        <taxon>Bacillati</taxon>
        <taxon>Bacillota</taxon>
        <taxon>Clostridia</taxon>
        <taxon>Lachnospirales</taxon>
        <taxon>Lachnospiraceae</taxon>
        <taxon>Faecalicatena</taxon>
    </lineage>
</organism>
<dbReference type="Proteomes" id="UP000254051">
    <property type="component" value="Unassembled WGS sequence"/>
</dbReference>
<keyword evidence="14" id="KW-1185">Reference proteome</keyword>
<feature type="modified residue" description="4-aspartylphosphate" evidence="10">
    <location>
        <position position="57"/>
    </location>
</feature>
<protein>
    <recommendedName>
        <fullName evidence="2">Stage 0 sporulation protein A homolog</fullName>
    </recommendedName>
</protein>
<feature type="domain" description="HTH araC/xylS-type" evidence="11">
    <location>
        <begin position="412"/>
        <end position="511"/>
    </location>
</feature>
<dbReference type="SMART" id="SM00448">
    <property type="entry name" value="REC"/>
    <property type="match status" value="1"/>
</dbReference>
<dbReference type="RefSeq" id="WP_109708369.1">
    <property type="nucleotide sequence ID" value="NZ_QGDS01000001.1"/>
</dbReference>
<comment type="subcellular location">
    <subcellularLocation>
        <location evidence="1">Cytoplasm</location>
    </subcellularLocation>
</comment>
<keyword evidence="4 10" id="KW-0597">Phosphoprotein</keyword>
<dbReference type="OrthoDB" id="9794370at2"/>
<dbReference type="PROSITE" id="PS50110">
    <property type="entry name" value="RESPONSE_REGULATORY"/>
    <property type="match status" value="1"/>
</dbReference>
<evidence type="ECO:0000256" key="2">
    <source>
        <dbReference type="ARBA" id="ARBA00018672"/>
    </source>
</evidence>
<accession>A0A316A340</accession>
<evidence type="ECO:0000256" key="5">
    <source>
        <dbReference type="ARBA" id="ARBA00023012"/>
    </source>
</evidence>
<dbReference type="InterPro" id="IPR001789">
    <property type="entry name" value="Sig_transdc_resp-reg_receiver"/>
</dbReference>